<comment type="caution">
    <text evidence="2">The sequence shown here is derived from an EMBL/GenBank/DDBJ whole genome shotgun (WGS) entry which is preliminary data.</text>
</comment>
<organism evidence="2 3">
    <name type="scientific">Cephalotrichum gorgonifer</name>
    <dbReference type="NCBI Taxonomy" id="2041049"/>
    <lineage>
        <taxon>Eukaryota</taxon>
        <taxon>Fungi</taxon>
        <taxon>Dikarya</taxon>
        <taxon>Ascomycota</taxon>
        <taxon>Pezizomycotina</taxon>
        <taxon>Sordariomycetes</taxon>
        <taxon>Hypocreomycetidae</taxon>
        <taxon>Microascales</taxon>
        <taxon>Microascaceae</taxon>
        <taxon>Cephalotrichum</taxon>
    </lineage>
</organism>
<proteinExistence type="predicted"/>
<feature type="compositionally biased region" description="Low complexity" evidence="1">
    <location>
        <begin position="103"/>
        <end position="112"/>
    </location>
</feature>
<evidence type="ECO:0000256" key="1">
    <source>
        <dbReference type="SAM" id="MobiDB-lite"/>
    </source>
</evidence>
<feature type="region of interest" description="Disordered" evidence="1">
    <location>
        <begin position="1"/>
        <end position="54"/>
    </location>
</feature>
<gene>
    <name evidence="2" type="ORF">DNG_07509</name>
</gene>
<dbReference type="AlphaFoldDB" id="A0AAE8N3J4"/>
<accession>A0AAE8N3J4</accession>
<sequence length="133" mass="14649">MPSQRVEADSVETEGVEAAPRRMRCKRKAETVSVDTKDGGGTSEDDEDDCTEEERTTTQACLTATRVQLIPITAEGRVVMKTETSNLVLRRAMRELMNTVPMMMPTTSTTPTRSAKRTANTKEVEVIPSTTPI</sequence>
<keyword evidence="3" id="KW-1185">Reference proteome</keyword>
<reference evidence="2" key="1">
    <citation type="submission" date="2018-03" db="EMBL/GenBank/DDBJ databases">
        <authorList>
            <person name="Guldener U."/>
        </authorList>
    </citation>
    <scope>NUCLEOTIDE SEQUENCE</scope>
</reference>
<dbReference type="EMBL" id="ONZQ02000011">
    <property type="protein sequence ID" value="SPO04824.1"/>
    <property type="molecule type" value="Genomic_DNA"/>
</dbReference>
<dbReference type="Proteomes" id="UP001187682">
    <property type="component" value="Unassembled WGS sequence"/>
</dbReference>
<evidence type="ECO:0000313" key="3">
    <source>
        <dbReference type="Proteomes" id="UP001187682"/>
    </source>
</evidence>
<feature type="compositionally biased region" description="Acidic residues" evidence="1">
    <location>
        <begin position="43"/>
        <end position="52"/>
    </location>
</feature>
<evidence type="ECO:0000313" key="2">
    <source>
        <dbReference type="EMBL" id="SPO04824.1"/>
    </source>
</evidence>
<feature type="region of interest" description="Disordered" evidence="1">
    <location>
        <begin position="103"/>
        <end position="133"/>
    </location>
</feature>
<name>A0AAE8N3J4_9PEZI</name>
<protein>
    <submittedName>
        <fullName evidence="2">Uncharacterized protein</fullName>
    </submittedName>
</protein>